<dbReference type="Pfam" id="PF00724">
    <property type="entry name" value="Oxidored_FMN"/>
    <property type="match status" value="1"/>
</dbReference>
<gene>
    <name evidence="6" type="ORF">UV8b_04921</name>
    <name evidence="5" type="ORF">UVI_02040900</name>
</gene>
<proteinExistence type="inferred from homology"/>
<dbReference type="InterPro" id="IPR045247">
    <property type="entry name" value="Oye-like"/>
</dbReference>
<keyword evidence="3" id="KW-0560">Oxidoreductase</keyword>
<reference evidence="8" key="2">
    <citation type="journal article" date="2016" name="Genome Announc.">
        <title>Genome sequence of Ustilaginoidea virens IPU010, a rice pathogenic fungus causing false smut.</title>
        <authorList>
            <person name="Kumagai T."/>
            <person name="Ishii T."/>
            <person name="Terai G."/>
            <person name="Umemura M."/>
            <person name="Machida M."/>
            <person name="Asai K."/>
        </authorList>
    </citation>
    <scope>NUCLEOTIDE SEQUENCE [LARGE SCALE GENOMIC DNA]</scope>
    <source>
        <strain evidence="8">IPU010</strain>
    </source>
</reference>
<evidence type="ECO:0000313" key="5">
    <source>
        <dbReference type="EMBL" id="GAO18768.1"/>
    </source>
</evidence>
<accession>A0A1B5L5D2</accession>
<keyword evidence="7" id="KW-1185">Reference proteome</keyword>
<dbReference type="RefSeq" id="XP_042998353.1">
    <property type="nucleotide sequence ID" value="XM_043142419.1"/>
</dbReference>
<sequence>MGWLANPGCSSKLFQPLRIANGNIELKHRVVHAPLTRNRGTPLNSASTAQEPNRIWIPNDHVVEYYKQRATPGGLMISEGLPPSVEGNAMPGVPGLFVPEQAREWKRVVQAVHAKGAYIYAQLWHSGRANIPHLTGTPILAPSSVPWEDADECFSYPPPHTATRVKLAQYPPREMTREDIARTIEDHCRSAALAVEIGFDGVELHGGNGYLAEQFLSSNSNRRTDEYGGTAEKRCKFVLDLMDALAGTVGPENLAIRLTPFGLFNQARGEQRIETWSHLCRQLKRRLPGLSYVSFVEPRYEQILCQAEKQAFLDSWGLPHVDLSLFREIWGTTPFMSAGGFDDANSWDVMESGRYDALLYGRLFISNPDLVERLRNGWPLAPYDRARFYGPFDEPAVGYTDYPSYQGDGVGQASCVLRCDSGRLRGGVCNPNCADNQVWQDGLQA</sequence>
<evidence type="ECO:0000259" key="4">
    <source>
        <dbReference type="Pfam" id="PF00724"/>
    </source>
</evidence>
<dbReference type="FunFam" id="3.20.20.70:FF:000059">
    <property type="entry name" value="N-ethylmaleimide reductase, FMN-linked"/>
    <property type="match status" value="1"/>
</dbReference>
<dbReference type="SUPFAM" id="SSF51395">
    <property type="entry name" value="FMN-linked oxidoreductases"/>
    <property type="match status" value="1"/>
</dbReference>
<dbReference type="AlphaFoldDB" id="A0A1B5L5D2"/>
<feature type="domain" description="NADH:flavin oxidoreductase/NADH oxidase N-terminal" evidence="4">
    <location>
        <begin position="12"/>
        <end position="379"/>
    </location>
</feature>
<protein>
    <recommendedName>
        <fullName evidence="4">NADH:flavin oxidoreductase/NADH oxidase N-terminal domain-containing protein</fullName>
    </recommendedName>
</protein>
<evidence type="ECO:0000256" key="3">
    <source>
        <dbReference type="ARBA" id="ARBA00023002"/>
    </source>
</evidence>
<dbReference type="PANTHER" id="PTHR22893">
    <property type="entry name" value="NADH OXIDOREDUCTASE-RELATED"/>
    <property type="match status" value="1"/>
</dbReference>
<dbReference type="GO" id="GO:0005829">
    <property type="term" value="C:cytosol"/>
    <property type="evidence" value="ECO:0007669"/>
    <property type="project" value="UniProtKB-ARBA"/>
</dbReference>
<evidence type="ECO:0000313" key="7">
    <source>
        <dbReference type="Proteomes" id="UP000027002"/>
    </source>
</evidence>
<organism evidence="5 8">
    <name type="scientific">Ustilaginoidea virens</name>
    <name type="common">Rice false smut fungus</name>
    <name type="synonym">Villosiclava virens</name>
    <dbReference type="NCBI Taxonomy" id="1159556"/>
    <lineage>
        <taxon>Eukaryota</taxon>
        <taxon>Fungi</taxon>
        <taxon>Dikarya</taxon>
        <taxon>Ascomycota</taxon>
        <taxon>Pezizomycotina</taxon>
        <taxon>Sordariomycetes</taxon>
        <taxon>Hypocreomycetidae</taxon>
        <taxon>Hypocreales</taxon>
        <taxon>Clavicipitaceae</taxon>
        <taxon>Ustilaginoidea</taxon>
    </lineage>
</organism>
<reference evidence="6" key="3">
    <citation type="submission" date="2020-03" db="EMBL/GenBank/DDBJ databases">
        <title>A mixture of massive structural variations and highly conserved coding sequences in Ustilaginoidea virens genome.</title>
        <authorList>
            <person name="Zhang K."/>
            <person name="Zhao Z."/>
            <person name="Zhang Z."/>
            <person name="Li Y."/>
            <person name="Hsiang T."/>
            <person name="Sun W."/>
        </authorList>
    </citation>
    <scope>NUCLEOTIDE SEQUENCE</scope>
    <source>
        <strain evidence="6">UV-8b</strain>
    </source>
</reference>
<dbReference type="PANTHER" id="PTHR22893:SF93">
    <property type="entry name" value="HYPOTHETICAL OXIDOREDUCTASE (EUROFUNG)"/>
    <property type="match status" value="1"/>
</dbReference>
<dbReference type="KEGG" id="uvi:66065699"/>
<evidence type="ECO:0000313" key="8">
    <source>
        <dbReference type="Proteomes" id="UP000054053"/>
    </source>
</evidence>
<evidence type="ECO:0000256" key="1">
    <source>
        <dbReference type="ARBA" id="ARBA00001917"/>
    </source>
</evidence>
<dbReference type="GO" id="GO:0010181">
    <property type="term" value="F:FMN binding"/>
    <property type="evidence" value="ECO:0007669"/>
    <property type="project" value="InterPro"/>
</dbReference>
<evidence type="ECO:0000313" key="6">
    <source>
        <dbReference type="EMBL" id="QUC20680.1"/>
    </source>
</evidence>
<dbReference type="Gene3D" id="3.20.20.70">
    <property type="entry name" value="Aldolase class I"/>
    <property type="match status" value="1"/>
</dbReference>
<name>A0A1B5L5D2_USTVR</name>
<dbReference type="Proteomes" id="UP000027002">
    <property type="component" value="Chromosome 4"/>
</dbReference>
<comment type="similarity">
    <text evidence="2">Belongs to the NADH:flavin oxidoreductase/NADH oxidase family.</text>
</comment>
<dbReference type="OrthoDB" id="276546at2759"/>
<dbReference type="EMBL" id="BBTG02000023">
    <property type="protein sequence ID" value="GAO18768.1"/>
    <property type="molecule type" value="Genomic_DNA"/>
</dbReference>
<dbReference type="EMBL" id="CP072756">
    <property type="protein sequence ID" value="QUC20680.1"/>
    <property type="molecule type" value="Genomic_DNA"/>
</dbReference>
<dbReference type="InterPro" id="IPR013785">
    <property type="entry name" value="Aldolase_TIM"/>
</dbReference>
<evidence type="ECO:0000256" key="2">
    <source>
        <dbReference type="ARBA" id="ARBA00005979"/>
    </source>
</evidence>
<dbReference type="Proteomes" id="UP000054053">
    <property type="component" value="Unassembled WGS sequence"/>
</dbReference>
<dbReference type="GO" id="GO:0016628">
    <property type="term" value="F:oxidoreductase activity, acting on the CH-CH group of donors, NAD or NADP as acceptor"/>
    <property type="evidence" value="ECO:0007669"/>
    <property type="project" value="UniProtKB-ARBA"/>
</dbReference>
<dbReference type="CDD" id="cd02933">
    <property type="entry name" value="OYE_like_FMN"/>
    <property type="match status" value="1"/>
</dbReference>
<dbReference type="GeneID" id="66065699"/>
<dbReference type="InterPro" id="IPR001155">
    <property type="entry name" value="OxRdtase_FMN_N"/>
</dbReference>
<comment type="cofactor">
    <cofactor evidence="1">
        <name>FMN</name>
        <dbReference type="ChEBI" id="CHEBI:58210"/>
    </cofactor>
</comment>
<reference evidence="5" key="1">
    <citation type="journal article" date="2016" name="Genome Announc.">
        <title>Genome Sequence of Ustilaginoidea virens IPU010, a Rice Pathogenic Fungus Causing False Smut.</title>
        <authorList>
            <person name="Kumagai T."/>
            <person name="Ishii T."/>
            <person name="Terai G."/>
            <person name="Umemura M."/>
            <person name="Machida M."/>
            <person name="Asai K."/>
        </authorList>
    </citation>
    <scope>NUCLEOTIDE SEQUENCE [LARGE SCALE GENOMIC DNA]</scope>
    <source>
        <strain evidence="5">IPU010</strain>
    </source>
</reference>